<accession>A0A1S7UJC6</accession>
<dbReference type="SUPFAM" id="SSF53167">
    <property type="entry name" value="Purine and uridine phosphorylases"/>
    <property type="match status" value="1"/>
</dbReference>
<dbReference type="Proteomes" id="UP000054516">
    <property type="component" value="Unassembled WGS sequence"/>
</dbReference>
<dbReference type="Gene3D" id="3.40.50.1580">
    <property type="entry name" value="Nucleoside phosphorylase domain"/>
    <property type="match status" value="1"/>
</dbReference>
<keyword evidence="2" id="KW-1185">Reference proteome</keyword>
<proteinExistence type="predicted"/>
<dbReference type="PANTHER" id="PTHR46082">
    <property type="entry name" value="ATP/GTP-BINDING PROTEIN-RELATED"/>
    <property type="match status" value="1"/>
</dbReference>
<sequence>MEHPKAEALTVAIVYVKPIELRAITVMLDERWWTSVSSAHGDNNDYTLGRIGEHNVVLAGPPRGEQGTVATAQFVSTIRLTFPNIQVGLLVGIGGGIPRYPQHDVRLGDVVVGAPEKGPAVVQYDLGERTESGFETKRVLAKPPRLLLQVVNKVENKSMYVQDGEDGLLGPHLAKFARYPRMRREFEKPPTPDRLFKPKCAHKKGKDCDSHDMWDEVHRHSREPCDDIVVHYSTILSGGSVMKSPTERDMLSSKHNNALCIEMEAAGLMDIFPCLVVRGVSDYADSHKNTTWQGFAAATAAAYAREILINLPKQMVLSSKYGTSSRSAGTIGPHATGNHHIKLSTHQNSGVQVGYNTGNVTNFFGKS</sequence>
<dbReference type="OMA" id="YTVGLIY"/>
<dbReference type="OrthoDB" id="1577640at2759"/>
<dbReference type="GO" id="GO:0009116">
    <property type="term" value="P:nucleoside metabolic process"/>
    <property type="evidence" value="ECO:0007669"/>
    <property type="project" value="InterPro"/>
</dbReference>
<dbReference type="PANTHER" id="PTHR46082:SF11">
    <property type="entry name" value="AAA+ ATPASE DOMAIN-CONTAINING PROTEIN-RELATED"/>
    <property type="match status" value="1"/>
</dbReference>
<dbReference type="InterPro" id="IPR053137">
    <property type="entry name" value="NLR-like"/>
</dbReference>
<dbReference type="STRING" id="77044.A0A1S7UJC6"/>
<evidence type="ECO:0000313" key="2">
    <source>
        <dbReference type="Proteomes" id="UP000054516"/>
    </source>
</evidence>
<gene>
    <name evidence="1" type="ORF">SAMD00023353_0401170</name>
</gene>
<name>A0A1S7UJC6_ROSNE</name>
<reference evidence="1" key="1">
    <citation type="submission" date="2016-03" db="EMBL/GenBank/DDBJ databases">
        <title>Draft genome sequence of Rosellinia necatrix.</title>
        <authorList>
            <person name="Kanematsu S."/>
        </authorList>
    </citation>
    <scope>NUCLEOTIDE SEQUENCE [LARGE SCALE GENOMIC DNA]</scope>
    <source>
        <strain evidence="1">W97</strain>
    </source>
</reference>
<dbReference type="GO" id="GO:0003824">
    <property type="term" value="F:catalytic activity"/>
    <property type="evidence" value="ECO:0007669"/>
    <property type="project" value="InterPro"/>
</dbReference>
<dbReference type="EMBL" id="DF977449">
    <property type="protein sequence ID" value="GAP83117.1"/>
    <property type="molecule type" value="Genomic_DNA"/>
</dbReference>
<dbReference type="InterPro" id="IPR035994">
    <property type="entry name" value="Nucleoside_phosphorylase_sf"/>
</dbReference>
<evidence type="ECO:0000313" key="1">
    <source>
        <dbReference type="EMBL" id="GAP83117.1"/>
    </source>
</evidence>
<organism evidence="1">
    <name type="scientific">Rosellinia necatrix</name>
    <name type="common">White root-rot fungus</name>
    <dbReference type="NCBI Taxonomy" id="77044"/>
    <lineage>
        <taxon>Eukaryota</taxon>
        <taxon>Fungi</taxon>
        <taxon>Dikarya</taxon>
        <taxon>Ascomycota</taxon>
        <taxon>Pezizomycotina</taxon>
        <taxon>Sordariomycetes</taxon>
        <taxon>Xylariomycetidae</taxon>
        <taxon>Xylariales</taxon>
        <taxon>Xylariaceae</taxon>
        <taxon>Rosellinia</taxon>
    </lineage>
</organism>
<protein>
    <submittedName>
        <fullName evidence="1">Putative ankyrin repeat-containing domain protein</fullName>
    </submittedName>
</protein>
<dbReference type="AlphaFoldDB" id="A0A1S7UJC6"/>